<dbReference type="InterPro" id="IPR052710">
    <property type="entry name" value="CAAX_protease"/>
</dbReference>
<feature type="transmembrane region" description="Helical" evidence="1">
    <location>
        <begin position="282"/>
        <end position="301"/>
    </location>
</feature>
<feature type="transmembrane region" description="Helical" evidence="1">
    <location>
        <begin position="226"/>
        <end position="243"/>
    </location>
</feature>
<dbReference type="GO" id="GO:0004175">
    <property type="term" value="F:endopeptidase activity"/>
    <property type="evidence" value="ECO:0007669"/>
    <property type="project" value="UniProtKB-ARBA"/>
</dbReference>
<evidence type="ECO:0000313" key="3">
    <source>
        <dbReference type="EMBL" id="PKD43819.1"/>
    </source>
</evidence>
<name>A0A2N0VI12_9BACT</name>
<gene>
    <name evidence="3" type="ORF">CWD77_09690</name>
</gene>
<sequence length="309" mass="34638">MTKDSSGTSFSKLQIQSWAERNGFADWAVALIWLIVAFVMFQLTAGIIFFALLFFNGEITSAAEVEQVMFNRLDLLFIGNSTGQILFLGAATFLISKLHLRDEGVFNFLRIRWKQDTPFYILLGAVLVVVVQPVILYLGYFNSLLPIPESWSDLQVSQYEMFEQFLKTDGIVWFGLFHIALVPSICEEVLFRGYIFRAFQRSWGIMVAIIASGFVFGMFHLQVPNLLPLAALGILLAVMTWLSRSLWPAIVAHFVNNGGAVLMATTYPELAFGDVSAETLPSVWLLLASIILTAGVIYAMIYRSEAIME</sequence>
<proteinExistence type="predicted"/>
<dbReference type="EMBL" id="PISP01000002">
    <property type="protein sequence ID" value="PKD43819.1"/>
    <property type="molecule type" value="Genomic_DNA"/>
</dbReference>
<dbReference type="OrthoDB" id="1523022at2"/>
<accession>A0A2N0VI12</accession>
<protein>
    <submittedName>
        <fullName evidence="3">CPBP family intramembrane metalloprotease domain-containing protein</fullName>
    </submittedName>
</protein>
<keyword evidence="1" id="KW-0472">Membrane</keyword>
<reference evidence="3 4" key="1">
    <citation type="submission" date="2017-11" db="EMBL/GenBank/DDBJ databases">
        <title>Rhodohalobacter 15182 sp. nov., isolated from a salt lake.</title>
        <authorList>
            <person name="Han S."/>
        </authorList>
    </citation>
    <scope>NUCLEOTIDE SEQUENCE [LARGE SCALE GENOMIC DNA]</scope>
    <source>
        <strain evidence="3 4">15182</strain>
    </source>
</reference>
<feature type="domain" description="CAAX prenyl protease 2/Lysostaphin resistance protein A-like" evidence="2">
    <location>
        <begin position="173"/>
        <end position="257"/>
    </location>
</feature>
<dbReference type="GO" id="GO:0006508">
    <property type="term" value="P:proteolysis"/>
    <property type="evidence" value="ECO:0007669"/>
    <property type="project" value="UniProtKB-KW"/>
</dbReference>
<feature type="transmembrane region" description="Helical" evidence="1">
    <location>
        <begin position="27"/>
        <end position="55"/>
    </location>
</feature>
<keyword evidence="3" id="KW-0645">Protease</keyword>
<feature type="transmembrane region" description="Helical" evidence="1">
    <location>
        <begin position="171"/>
        <end position="191"/>
    </location>
</feature>
<dbReference type="Proteomes" id="UP000233398">
    <property type="component" value="Unassembled WGS sequence"/>
</dbReference>
<dbReference type="RefSeq" id="WP_101073358.1">
    <property type="nucleotide sequence ID" value="NZ_PISP01000002.1"/>
</dbReference>
<dbReference type="PANTHER" id="PTHR36435:SF1">
    <property type="entry name" value="CAAX AMINO TERMINAL PROTEASE FAMILY PROTEIN"/>
    <property type="match status" value="1"/>
</dbReference>
<keyword evidence="4" id="KW-1185">Reference proteome</keyword>
<keyword evidence="1" id="KW-0812">Transmembrane</keyword>
<comment type="caution">
    <text evidence="3">The sequence shown here is derived from an EMBL/GenBank/DDBJ whole genome shotgun (WGS) entry which is preliminary data.</text>
</comment>
<dbReference type="GO" id="GO:0080120">
    <property type="term" value="P:CAAX-box protein maturation"/>
    <property type="evidence" value="ECO:0007669"/>
    <property type="project" value="UniProtKB-ARBA"/>
</dbReference>
<dbReference type="AlphaFoldDB" id="A0A2N0VI12"/>
<dbReference type="Pfam" id="PF02517">
    <property type="entry name" value="Rce1-like"/>
    <property type="match status" value="1"/>
</dbReference>
<feature type="transmembrane region" description="Helical" evidence="1">
    <location>
        <begin position="119"/>
        <end position="140"/>
    </location>
</feature>
<evidence type="ECO:0000259" key="2">
    <source>
        <dbReference type="Pfam" id="PF02517"/>
    </source>
</evidence>
<organism evidence="3 4">
    <name type="scientific">Rhodohalobacter barkolensis</name>
    <dbReference type="NCBI Taxonomy" id="2053187"/>
    <lineage>
        <taxon>Bacteria</taxon>
        <taxon>Pseudomonadati</taxon>
        <taxon>Balneolota</taxon>
        <taxon>Balneolia</taxon>
        <taxon>Balneolales</taxon>
        <taxon>Balneolaceae</taxon>
        <taxon>Rhodohalobacter</taxon>
    </lineage>
</organism>
<feature type="transmembrane region" description="Helical" evidence="1">
    <location>
        <begin position="75"/>
        <end position="98"/>
    </location>
</feature>
<evidence type="ECO:0000256" key="1">
    <source>
        <dbReference type="SAM" id="Phobius"/>
    </source>
</evidence>
<dbReference type="InterPro" id="IPR003675">
    <property type="entry name" value="Rce1/LyrA-like_dom"/>
</dbReference>
<dbReference type="PANTHER" id="PTHR36435">
    <property type="entry name" value="SLR1288 PROTEIN"/>
    <property type="match status" value="1"/>
</dbReference>
<keyword evidence="1" id="KW-1133">Transmembrane helix</keyword>
<keyword evidence="3" id="KW-0482">Metalloprotease</keyword>
<dbReference type="GO" id="GO:0008237">
    <property type="term" value="F:metallopeptidase activity"/>
    <property type="evidence" value="ECO:0007669"/>
    <property type="project" value="UniProtKB-KW"/>
</dbReference>
<feature type="transmembrane region" description="Helical" evidence="1">
    <location>
        <begin position="203"/>
        <end position="220"/>
    </location>
</feature>
<evidence type="ECO:0000313" key="4">
    <source>
        <dbReference type="Proteomes" id="UP000233398"/>
    </source>
</evidence>
<feature type="transmembrane region" description="Helical" evidence="1">
    <location>
        <begin position="250"/>
        <end position="270"/>
    </location>
</feature>
<keyword evidence="3" id="KW-0378">Hydrolase</keyword>